<dbReference type="Gene3D" id="3.40.630.30">
    <property type="match status" value="1"/>
</dbReference>
<protein>
    <submittedName>
        <fullName evidence="4">Toxin-antitoxin system, toxin component, GNAT family</fullName>
    </submittedName>
</protein>
<evidence type="ECO:0000256" key="1">
    <source>
        <dbReference type="ARBA" id="ARBA00022679"/>
    </source>
</evidence>
<dbReference type="EMBL" id="ATDT01000006">
    <property type="protein sequence ID" value="EPF18627.1"/>
    <property type="molecule type" value="Genomic_DNA"/>
</dbReference>
<name>S3JEK1_9ENTR</name>
<dbReference type="PATRIC" id="fig|566551.4.peg.1132"/>
<sequence length="146" mass="16441">MINIRKATPEDFDALAEIWEAAVRATHDFLTDDDISNLRPQVRELYMPQIPMQLAENDAGQPLGFIGCHENRIEMLFVAPQSRGTGVGKLLLQYAIEHLQVDEVDVNEQNPQGVGFYRHMGFVQTGRSDLDGEGNPFPLLHLKLAR</sequence>
<dbReference type="PANTHER" id="PTHR43800">
    <property type="entry name" value="PEPTIDYL-LYSINE N-ACETYLTRANSFERASE YJAB"/>
    <property type="match status" value="1"/>
</dbReference>
<keyword evidence="2" id="KW-0012">Acyltransferase</keyword>
<accession>S3JEK1</accession>
<evidence type="ECO:0000256" key="2">
    <source>
        <dbReference type="ARBA" id="ARBA00023315"/>
    </source>
</evidence>
<dbReference type="PROSITE" id="PS51186">
    <property type="entry name" value="GNAT"/>
    <property type="match status" value="1"/>
</dbReference>
<gene>
    <name evidence="4" type="ORF">HMPREF0201_01231</name>
</gene>
<evidence type="ECO:0000313" key="4">
    <source>
        <dbReference type="EMBL" id="EPF18627.1"/>
    </source>
</evidence>
<dbReference type="Pfam" id="PF13673">
    <property type="entry name" value="Acetyltransf_10"/>
    <property type="match status" value="1"/>
</dbReference>
<evidence type="ECO:0000259" key="3">
    <source>
        <dbReference type="PROSITE" id="PS51186"/>
    </source>
</evidence>
<proteinExistence type="predicted"/>
<organism evidence="4 5">
    <name type="scientific">Cedecea davisae DSM 4568</name>
    <dbReference type="NCBI Taxonomy" id="566551"/>
    <lineage>
        <taxon>Bacteria</taxon>
        <taxon>Pseudomonadati</taxon>
        <taxon>Pseudomonadota</taxon>
        <taxon>Gammaproteobacteria</taxon>
        <taxon>Enterobacterales</taxon>
        <taxon>Enterobacteriaceae</taxon>
        <taxon>Cedecea</taxon>
    </lineage>
</organism>
<dbReference type="SUPFAM" id="SSF55729">
    <property type="entry name" value="Acyl-CoA N-acyltransferases (Nat)"/>
    <property type="match status" value="1"/>
</dbReference>
<feature type="domain" description="N-acetyltransferase" evidence="3">
    <location>
        <begin position="2"/>
        <end position="146"/>
    </location>
</feature>
<dbReference type="CDD" id="cd04301">
    <property type="entry name" value="NAT_SF"/>
    <property type="match status" value="1"/>
</dbReference>
<dbReference type="InterPro" id="IPR016181">
    <property type="entry name" value="Acyl_CoA_acyltransferase"/>
</dbReference>
<dbReference type="STRING" id="566551.HMPREF0201_01231"/>
<dbReference type="AlphaFoldDB" id="S3JEK1"/>
<reference evidence="4 5" key="1">
    <citation type="submission" date="2013-04" db="EMBL/GenBank/DDBJ databases">
        <authorList>
            <person name="Weinstock G."/>
            <person name="Sodergren E."/>
            <person name="Lobos E.A."/>
            <person name="Fulton L."/>
            <person name="Fulton R."/>
            <person name="Courtney L."/>
            <person name="Fronick C."/>
            <person name="O'Laughlin M."/>
            <person name="Godfrey J."/>
            <person name="Wilson R.M."/>
            <person name="Miner T."/>
            <person name="Farmer C."/>
            <person name="Delehaunty K."/>
            <person name="Cordes M."/>
            <person name="Minx P."/>
            <person name="Tomlinson C."/>
            <person name="Chen J."/>
            <person name="Wollam A."/>
            <person name="Pepin K.H."/>
            <person name="Palsikar V.B."/>
            <person name="Zhang X."/>
            <person name="Suruliraj S."/>
            <person name="Perna N.T."/>
            <person name="Plunkett G."/>
            <person name="Warren W."/>
            <person name="Mitreva M."/>
            <person name="Mardis E.R."/>
            <person name="Wilson R.K."/>
        </authorList>
    </citation>
    <scope>NUCLEOTIDE SEQUENCE [LARGE SCALE GENOMIC DNA]</scope>
    <source>
        <strain evidence="4 5">DSM 4568</strain>
    </source>
</reference>
<dbReference type="RefSeq" id="WP_016535550.1">
    <property type="nucleotide sequence ID" value="NZ_KE161030.1"/>
</dbReference>
<dbReference type="HOGENOM" id="CLU_013985_21_0_6"/>
<dbReference type="InterPro" id="IPR000182">
    <property type="entry name" value="GNAT_dom"/>
</dbReference>
<dbReference type="GO" id="GO:0016747">
    <property type="term" value="F:acyltransferase activity, transferring groups other than amino-acyl groups"/>
    <property type="evidence" value="ECO:0007669"/>
    <property type="project" value="InterPro"/>
</dbReference>
<evidence type="ECO:0000313" key="5">
    <source>
        <dbReference type="Proteomes" id="UP000014585"/>
    </source>
</evidence>
<comment type="caution">
    <text evidence="4">The sequence shown here is derived from an EMBL/GenBank/DDBJ whole genome shotgun (WGS) entry which is preliminary data.</text>
</comment>
<dbReference type="Proteomes" id="UP000014585">
    <property type="component" value="Unassembled WGS sequence"/>
</dbReference>
<keyword evidence="1" id="KW-0808">Transferase</keyword>
<dbReference type="NCBIfam" id="NF007807">
    <property type="entry name" value="PRK10514.1"/>
    <property type="match status" value="1"/>
</dbReference>
<dbReference type="OrthoDB" id="9789605at2"/>
<dbReference type="PANTHER" id="PTHR43800:SF1">
    <property type="entry name" value="PEPTIDYL-LYSINE N-ACETYLTRANSFERASE YJAB"/>
    <property type="match status" value="1"/>
</dbReference>